<feature type="region of interest" description="Disordered" evidence="1">
    <location>
        <begin position="83"/>
        <end position="118"/>
    </location>
</feature>
<dbReference type="KEGG" id="ncr:NCU08966"/>
<dbReference type="RefSeq" id="XP_011394763.1">
    <property type="nucleotide sequence ID" value="XM_011396461.1"/>
</dbReference>
<dbReference type="HOGENOM" id="CLU_006963_0_0_1"/>
<keyword evidence="3" id="KW-1185">Reference proteome</keyword>
<feature type="region of interest" description="Disordered" evidence="1">
    <location>
        <begin position="1097"/>
        <end position="1123"/>
    </location>
</feature>
<dbReference type="RefSeq" id="XP_011394764.1">
    <property type="nucleotide sequence ID" value="XM_011396462.1"/>
</dbReference>
<dbReference type="PaxDb" id="5141-EFNCRP00000008120"/>
<feature type="compositionally biased region" description="Polar residues" evidence="1">
    <location>
        <begin position="984"/>
        <end position="996"/>
    </location>
</feature>
<dbReference type="OrthoDB" id="5427134at2759"/>
<feature type="compositionally biased region" description="Polar residues" evidence="1">
    <location>
        <begin position="1114"/>
        <end position="1123"/>
    </location>
</feature>
<feature type="compositionally biased region" description="Polar residues" evidence="1">
    <location>
        <begin position="744"/>
        <end position="759"/>
    </location>
</feature>
<feature type="compositionally biased region" description="Acidic residues" evidence="1">
    <location>
        <begin position="1017"/>
        <end position="1029"/>
    </location>
</feature>
<feature type="region of interest" description="Disordered" evidence="1">
    <location>
        <begin position="684"/>
        <end position="713"/>
    </location>
</feature>
<feature type="compositionally biased region" description="Basic and acidic residues" evidence="1">
    <location>
        <begin position="811"/>
        <end position="820"/>
    </location>
</feature>
<name>V5IM22_NEUCR</name>
<feature type="compositionally biased region" description="Acidic residues" evidence="1">
    <location>
        <begin position="933"/>
        <end position="946"/>
    </location>
</feature>
<reference evidence="2 3" key="1">
    <citation type="journal article" date="2003" name="Nature">
        <title>The genome sequence of the filamentous fungus Neurospora crassa.</title>
        <authorList>
            <person name="Galagan J.E."/>
            <person name="Calvo S.E."/>
            <person name="Borkovich K.A."/>
            <person name="Selker E.U."/>
            <person name="Read N.D."/>
            <person name="Jaffe D."/>
            <person name="FitzHugh W."/>
            <person name="Ma L.J."/>
            <person name="Smirnov S."/>
            <person name="Purcell S."/>
            <person name="Rehman B."/>
            <person name="Elkins T."/>
            <person name="Engels R."/>
            <person name="Wang S."/>
            <person name="Nielsen C.B."/>
            <person name="Butler J."/>
            <person name="Endrizzi M."/>
            <person name="Qui D."/>
            <person name="Ianakiev P."/>
            <person name="Bell-Pedersen D."/>
            <person name="Nelson M.A."/>
            <person name="Werner-Washburne M."/>
            <person name="Selitrennikoff C.P."/>
            <person name="Kinsey J.A."/>
            <person name="Braun E.L."/>
            <person name="Zelter A."/>
            <person name="Schulte U."/>
            <person name="Kothe G.O."/>
            <person name="Jedd G."/>
            <person name="Mewes W."/>
            <person name="Staben C."/>
            <person name="Marcotte E."/>
            <person name="Greenberg D."/>
            <person name="Roy A."/>
            <person name="Foley K."/>
            <person name="Naylor J."/>
            <person name="Stange-Thomann N."/>
            <person name="Barrett R."/>
            <person name="Gnerre S."/>
            <person name="Kamal M."/>
            <person name="Kamvysselis M."/>
            <person name="Mauceli E."/>
            <person name="Bielke C."/>
            <person name="Rudd S."/>
            <person name="Frishman D."/>
            <person name="Krystofova S."/>
            <person name="Rasmussen C."/>
            <person name="Metzenberg R.L."/>
            <person name="Perkins D.D."/>
            <person name="Kroken S."/>
            <person name="Cogoni C."/>
            <person name="Macino G."/>
            <person name="Catcheside D."/>
            <person name="Li W."/>
            <person name="Pratt R.J."/>
            <person name="Osmani S.A."/>
            <person name="DeSouza C.P."/>
            <person name="Glass L."/>
            <person name="Orbach M.J."/>
            <person name="Berglund J.A."/>
            <person name="Voelker R."/>
            <person name="Yarden O."/>
            <person name="Plamann M."/>
            <person name="Seiler S."/>
            <person name="Dunlap J."/>
            <person name="Radford A."/>
            <person name="Aramayo R."/>
            <person name="Natvig D.O."/>
            <person name="Alex L.A."/>
            <person name="Mannhaupt G."/>
            <person name="Ebbole D.J."/>
            <person name="Freitag M."/>
            <person name="Paulsen I."/>
            <person name="Sachs M.S."/>
            <person name="Lander E.S."/>
            <person name="Nusbaum C."/>
            <person name="Birren B."/>
        </authorList>
    </citation>
    <scope>NUCLEOTIDE SEQUENCE [LARGE SCALE GENOMIC DNA]</scope>
    <source>
        <strain evidence="3">ATCC 24698 / 74-OR23-1A / CBS 708.71 / DSM 1257 / FGSC 987</strain>
        <strain evidence="2">OR74A</strain>
    </source>
</reference>
<feature type="compositionally biased region" description="Low complexity" evidence="1">
    <location>
        <begin position="1097"/>
        <end position="1113"/>
    </location>
</feature>
<dbReference type="AlphaFoldDB" id="V5IM22"/>
<feature type="compositionally biased region" description="Basic and acidic residues" evidence="1">
    <location>
        <begin position="763"/>
        <end position="781"/>
    </location>
</feature>
<proteinExistence type="predicted"/>
<feature type="compositionally biased region" description="Low complexity" evidence="1">
    <location>
        <begin position="1056"/>
        <end position="1075"/>
    </location>
</feature>
<sequence>MDANPFDAPGPLPSFYDDGQAMWNAAFPVLPRGPCNYTDPSLPRCGCRRFWSKLNAAPDSAELCQCSHHACFHDDFPAPSQLPPTPSLAFAGLPPTNDQDKPNSGMSSQRTRGLPSPMEEMHPYFAAPAVSSHLGFSRDFGLMNFYASSFNQRVMASQPLQIEPVHIQDPPRQSMEKEATIPDIAPVAAWVNGNHTQETEIYGETQPLSPGYVHMQSQAPSTTYSSQMRYMAPFSGKGLDTIQRPSAPRNEASVPEKGAEHVKEQAQANAQDVCGPMDLMAPPEYRRDMTPRPGSAHNQSLLAVKDDVKHLSVVVNLQEARIDRLENTSFSVIGHDECYDKHEHTDLRVTELESRVDEVEKILNDNASAAGASVSSAASNSTARSSQKVTLSQFQALQAQISELQATSLPTYNKPWDLEVVFLPFPLKGIWVDARKIFDRRQSMGPDEDGIQSFNTLSRATPDPQDPGFSEWPGQCPDSGWLLPKAFANGRMIDQRLRSRGFIKTVQVRGPDARDVQLAIHKAFSNILQPSSHLIYHSEATPESPLNEFLGLRQDWVPLRKIHRDNRLRFLAPAEMATPALWGFTFLMSSVVMKAPKTIGTHRLYITQPEAYIQDYIMGNRALMPGWTWQRIRELSRVYPEDYDPEETSSDHTPEADAFEECWTRSDVLDELPFTDATITNRQNSHVHLSSERSETSSFYTASSSLKANGMRAESPRAILGKEHKASLTPFSRSRSFSPAGPSGVSSTGSRHKQLSSTRHTMKPYERPYDRRSSPLVHERSPFVPAEQYRRRRRQGLAKLDYPRQTTPQDDYDRNRDRVMSRSPSLAPPNRSDRKSTPGWYATPYSEHPSSEIGFHRGSSRGPSLLTDDHAQDSDQEMTGLSSGSDDDSNEDDEMTDCPIDGGATPRRSKSVQVPLAIPESSSSSSESGSDFFDADVDNLDQDDELDGAKTDGEGQGQVHGQARLLKSQDIPREGIETDDQNLGPFSQHSQSLFNDTQEDLDIDFDEGAQENGHYDDDGDGNQSDESEAPSEYPSKNISSVLSPEITKRPSPLIASGSGSRSGSQQQQQQNHRQQYPYPRALTNSQNLVLEIEDLIGPKGQSQPKPQSLPLPQHESQASTEAGTQELGEIYVPVSSWTASTTTTTTTVAMDAAATTATVMPTAMSTWKETDIQATTEIKAGTPPTTLAAETGPSWVTWADTATGKWPGFEFKIHEDEARTE</sequence>
<protein>
    <submittedName>
        <fullName evidence="2">Uncharacterized protein</fullName>
    </submittedName>
</protein>
<dbReference type="InParanoid" id="V5IM22"/>
<gene>
    <name evidence="2" type="ORF">NCU08966</name>
</gene>
<dbReference type="STRING" id="367110.V5IM22"/>
<accession>V5IM22</accession>
<reference evidence="2" key="2">
    <citation type="submission" date="2013-04" db="EMBL/GenBank/DDBJ databases">
        <title>The Genome Sequence of Neurospora crassa strain OR74A.</title>
        <authorList>
            <consortium name="The Broad Institute Genome Sequencing Platform"/>
            <person name="Galagan J."/>
            <person name="Henn M.R."/>
            <person name="Hood H."/>
            <person name="Radford A."/>
            <person name="Collins R.A."/>
            <person name="Walker B."/>
            <person name="Young S.K."/>
            <person name="Zeng Q."/>
            <person name="Gargeya S."/>
            <person name="Fitzgerald M."/>
            <person name="Haas B."/>
            <person name="Abouelleil A."/>
            <person name="Allen A.W."/>
            <person name="Alvarado L."/>
            <person name="Arachchi H.M."/>
            <person name="Berlin A."/>
            <person name="Chapman S.B."/>
            <person name="Chen Z."/>
            <person name="Gainer-Dewar J."/>
            <person name="Gnerre S."/>
            <person name="Goldberg J."/>
            <person name="Griggs A."/>
            <person name="Gujja S."/>
            <person name="Hansen M."/>
            <person name="Howarth C."/>
            <person name="Imamovic A."/>
            <person name="Ireland A."/>
            <person name="Larimer J.B."/>
            <person name="McCowan C."/>
            <person name="Murphy C."/>
            <person name="Pearson M.D."/>
            <person name="Poon T.W."/>
            <person name="Priest M."/>
            <person name="Roberts A."/>
            <person name="Saif S."/>
            <person name="Shea T.D."/>
            <person name="Sisk P."/>
            <person name="Shea T."/>
            <person name="Sykes S."/>
            <person name="Zucker J."/>
            <person name="Kodira C."/>
            <person name="Bowman B."/>
            <person name="Colot H."/>
            <person name="Ebbole D."/>
            <person name="Rasmussen C."/>
            <person name="Baker C."/>
            <person name="Kalkman E."/>
            <person name="Chen C.-H."/>
            <person name="Shi M."/>
            <person name="Mathur R."/>
            <person name="Lambreghts R."/>
            <person name="Collopy P."/>
            <person name="Mehra A."/>
            <person name="Schweredtfeger C."/>
            <person name="Hong C."/>
            <person name="Belden W."/>
            <person name="Glass N.L."/>
            <person name="Borkovich K."/>
            <person name="Dunlap J."/>
            <person name="Lander E."/>
            <person name="Wortman J."/>
            <person name="Nusbaum C."/>
            <person name="Sachs M."/>
            <person name="Birren B."/>
        </authorList>
    </citation>
    <scope>NUCLEOTIDE SEQUENCE</scope>
    <source>
        <strain evidence="2">OR74A</strain>
    </source>
</reference>
<dbReference type="EMBL" id="CM002240">
    <property type="protein sequence ID" value="ESA42716.1"/>
    <property type="molecule type" value="Genomic_DNA"/>
</dbReference>
<feature type="compositionally biased region" description="Low complexity" evidence="1">
    <location>
        <begin position="920"/>
        <end position="932"/>
    </location>
</feature>
<feature type="compositionally biased region" description="Low complexity" evidence="1">
    <location>
        <begin position="696"/>
        <end position="705"/>
    </location>
</feature>
<feature type="compositionally biased region" description="Polar residues" evidence="1">
    <location>
        <begin position="102"/>
        <end position="111"/>
    </location>
</feature>
<feature type="compositionally biased region" description="Acidic residues" evidence="1">
    <location>
        <begin position="885"/>
        <end position="896"/>
    </location>
</feature>
<dbReference type="EMBL" id="CM002240">
    <property type="protein sequence ID" value="ESA42717.1"/>
    <property type="molecule type" value="Genomic_DNA"/>
</dbReference>
<evidence type="ECO:0000256" key="1">
    <source>
        <dbReference type="SAM" id="MobiDB-lite"/>
    </source>
</evidence>
<dbReference type="Proteomes" id="UP000001805">
    <property type="component" value="Chromosome 2, Linkage Group V"/>
</dbReference>
<dbReference type="VEuPathDB" id="FungiDB:NCU08966"/>
<dbReference type="OMA" id="CNHHACY"/>
<organism evidence="2 3">
    <name type="scientific">Neurospora crassa (strain ATCC 24698 / 74-OR23-1A / CBS 708.71 / DSM 1257 / FGSC 987)</name>
    <dbReference type="NCBI Taxonomy" id="367110"/>
    <lineage>
        <taxon>Eukaryota</taxon>
        <taxon>Fungi</taxon>
        <taxon>Dikarya</taxon>
        <taxon>Ascomycota</taxon>
        <taxon>Pezizomycotina</taxon>
        <taxon>Sordariomycetes</taxon>
        <taxon>Sordariomycetidae</taxon>
        <taxon>Sordariales</taxon>
        <taxon>Sordariaceae</taxon>
        <taxon>Neurospora</taxon>
    </lineage>
</organism>
<feature type="compositionally biased region" description="Acidic residues" evidence="1">
    <location>
        <begin position="997"/>
        <end position="1009"/>
    </location>
</feature>
<evidence type="ECO:0000313" key="2">
    <source>
        <dbReference type="EMBL" id="ESA42717.1"/>
    </source>
</evidence>
<dbReference type="GeneID" id="3876938"/>
<evidence type="ECO:0000313" key="3">
    <source>
        <dbReference type="Proteomes" id="UP000001805"/>
    </source>
</evidence>
<feature type="region of interest" description="Disordered" evidence="1">
    <location>
        <begin position="729"/>
        <end position="1084"/>
    </location>
</feature>